<reference evidence="4 5" key="1">
    <citation type="submission" date="2022-10" db="EMBL/GenBank/DDBJ databases">
        <title>Paucibacter sp. hw1 Genome sequencing.</title>
        <authorList>
            <person name="Park S."/>
        </authorList>
    </citation>
    <scope>NUCLEOTIDE SEQUENCE [LARGE SCALE GENOMIC DNA]</scope>
    <source>
        <strain evidence="5">hw1</strain>
    </source>
</reference>
<sequence>MTAWLIQRSMHRLNDKTRARRDDALTPGEQLPLSVALDMGMSSAEIDMNVAMSGGHRQTSDIAGAKQGGDSPNLKLAETVAKLQERNRELQMQVQLDALTGLRSRRALDQVLQMTCGGQAAGAEQCAVVFLDIDHFGIYNKRHGDDEGDHALRKVAKIIRATARQGDHVFRKGGEELVTVLPGANGPEARQVAERMRAAVEAAAIRHDGSPTAPVITITVGVADSHLGETATLDQLMNRAAKKAMQAKIESQRNQVHVA</sequence>
<evidence type="ECO:0000259" key="3">
    <source>
        <dbReference type="PROSITE" id="PS50887"/>
    </source>
</evidence>
<dbReference type="InterPro" id="IPR043128">
    <property type="entry name" value="Rev_trsase/Diguanyl_cyclase"/>
</dbReference>
<accession>A0ABT5KKW7</accession>
<evidence type="ECO:0000313" key="4">
    <source>
        <dbReference type="EMBL" id="MDC8774583.1"/>
    </source>
</evidence>
<organism evidence="4 5">
    <name type="scientific">Roseateles albus</name>
    <dbReference type="NCBI Taxonomy" id="2987525"/>
    <lineage>
        <taxon>Bacteria</taxon>
        <taxon>Pseudomonadati</taxon>
        <taxon>Pseudomonadota</taxon>
        <taxon>Betaproteobacteria</taxon>
        <taxon>Burkholderiales</taxon>
        <taxon>Sphaerotilaceae</taxon>
        <taxon>Roseateles</taxon>
    </lineage>
</organism>
<dbReference type="PROSITE" id="PS50887">
    <property type="entry name" value="GGDEF"/>
    <property type="match status" value="1"/>
</dbReference>
<dbReference type="CDD" id="cd01949">
    <property type="entry name" value="GGDEF"/>
    <property type="match status" value="1"/>
</dbReference>
<dbReference type="EMBL" id="JAQQXT010000033">
    <property type="protein sequence ID" value="MDC8774583.1"/>
    <property type="molecule type" value="Genomic_DNA"/>
</dbReference>
<dbReference type="SMART" id="SM00267">
    <property type="entry name" value="GGDEF"/>
    <property type="match status" value="1"/>
</dbReference>
<dbReference type="Proteomes" id="UP001221189">
    <property type="component" value="Unassembled WGS sequence"/>
</dbReference>
<dbReference type="Gene3D" id="3.30.70.270">
    <property type="match status" value="1"/>
</dbReference>
<gene>
    <name evidence="4" type="ORF">PRZ03_23720</name>
</gene>
<dbReference type="SUPFAM" id="SSF55073">
    <property type="entry name" value="Nucleotide cyclase"/>
    <property type="match status" value="1"/>
</dbReference>
<protein>
    <recommendedName>
        <fullName evidence="1">diguanylate cyclase</fullName>
        <ecNumber evidence="1">2.7.7.65</ecNumber>
    </recommendedName>
</protein>
<dbReference type="InterPro" id="IPR050469">
    <property type="entry name" value="Diguanylate_Cyclase"/>
</dbReference>
<dbReference type="PANTHER" id="PTHR45138">
    <property type="entry name" value="REGULATORY COMPONENTS OF SENSORY TRANSDUCTION SYSTEM"/>
    <property type="match status" value="1"/>
</dbReference>
<proteinExistence type="predicted"/>
<comment type="caution">
    <text evidence="4">The sequence shown here is derived from an EMBL/GenBank/DDBJ whole genome shotgun (WGS) entry which is preliminary data.</text>
</comment>
<dbReference type="Pfam" id="PF00990">
    <property type="entry name" value="GGDEF"/>
    <property type="match status" value="1"/>
</dbReference>
<feature type="domain" description="GGDEF" evidence="3">
    <location>
        <begin position="124"/>
        <end position="259"/>
    </location>
</feature>
<comment type="catalytic activity">
    <reaction evidence="2">
        <text>2 GTP = 3',3'-c-di-GMP + 2 diphosphate</text>
        <dbReference type="Rhea" id="RHEA:24898"/>
        <dbReference type="ChEBI" id="CHEBI:33019"/>
        <dbReference type="ChEBI" id="CHEBI:37565"/>
        <dbReference type="ChEBI" id="CHEBI:58805"/>
        <dbReference type="EC" id="2.7.7.65"/>
    </reaction>
</comment>
<evidence type="ECO:0000256" key="2">
    <source>
        <dbReference type="ARBA" id="ARBA00034247"/>
    </source>
</evidence>
<evidence type="ECO:0000256" key="1">
    <source>
        <dbReference type="ARBA" id="ARBA00012528"/>
    </source>
</evidence>
<dbReference type="InterPro" id="IPR000160">
    <property type="entry name" value="GGDEF_dom"/>
</dbReference>
<dbReference type="NCBIfam" id="TIGR00254">
    <property type="entry name" value="GGDEF"/>
    <property type="match status" value="1"/>
</dbReference>
<dbReference type="PANTHER" id="PTHR45138:SF9">
    <property type="entry name" value="DIGUANYLATE CYCLASE DGCM-RELATED"/>
    <property type="match status" value="1"/>
</dbReference>
<evidence type="ECO:0000313" key="5">
    <source>
        <dbReference type="Proteomes" id="UP001221189"/>
    </source>
</evidence>
<dbReference type="EC" id="2.7.7.65" evidence="1"/>
<dbReference type="InterPro" id="IPR029787">
    <property type="entry name" value="Nucleotide_cyclase"/>
</dbReference>
<keyword evidence="5" id="KW-1185">Reference proteome</keyword>
<name>A0ABT5KKW7_9BURK</name>